<dbReference type="InterPro" id="IPR011333">
    <property type="entry name" value="SKP1/BTB/POZ_sf"/>
</dbReference>
<reference evidence="2 3" key="1">
    <citation type="submission" date="2016-02" db="EMBL/GenBank/DDBJ databases">
        <title>Genome analysis of coral dinoflagellate symbionts highlights evolutionary adaptations to a symbiotic lifestyle.</title>
        <authorList>
            <person name="Aranda M."/>
            <person name="Li Y."/>
            <person name="Liew Y.J."/>
            <person name="Baumgarten S."/>
            <person name="Simakov O."/>
            <person name="Wilson M."/>
            <person name="Piel J."/>
            <person name="Ashoor H."/>
            <person name="Bougouffa S."/>
            <person name="Bajic V.B."/>
            <person name="Ryu T."/>
            <person name="Ravasi T."/>
            <person name="Bayer T."/>
            <person name="Micklem G."/>
            <person name="Kim H."/>
            <person name="Bhak J."/>
            <person name="Lajeunesse T.C."/>
            <person name="Voolstra C.R."/>
        </authorList>
    </citation>
    <scope>NUCLEOTIDE SEQUENCE [LARGE SCALE GENOMIC DNA]</scope>
    <source>
        <strain evidence="2 3">CCMP2467</strain>
    </source>
</reference>
<keyword evidence="3" id="KW-1185">Reference proteome</keyword>
<feature type="domain" description="BTB" evidence="1">
    <location>
        <begin position="27"/>
        <end position="114"/>
    </location>
</feature>
<dbReference type="Pfam" id="PF00651">
    <property type="entry name" value="BTB"/>
    <property type="match status" value="1"/>
</dbReference>
<dbReference type="Proteomes" id="UP000186817">
    <property type="component" value="Unassembled WGS sequence"/>
</dbReference>
<dbReference type="OrthoDB" id="408920at2759"/>
<evidence type="ECO:0000313" key="3">
    <source>
        <dbReference type="Proteomes" id="UP000186817"/>
    </source>
</evidence>
<name>A0A1Q9EIC3_SYMMI</name>
<sequence length="335" mass="37606">MADHAQKLESMADMDGMIKVKVKDRDEPYLVPAVVLALSSEVWKVSLAGKFKESLTKELNLDITDATFSILLEFLLPSVASEATVTEENVYVLTEVSMKYALYGLRSKCLKHLESVKISVENVEERLYQAIKFHEADASFFRSDLNTCDLAVADSHSFPRYGKTFLIDKYLHMDACGILRRIHKRIGEVTWEVMDSTASRIKGSVTSSPLSMLALSEKVTGQLEDRSRAAVVFNAMGISGLDLGLLFEKLSECYNFRSASGFVSECYNFRSASGYAMRGIACKGRFTGKSWYCISRFFFAQLLNRVLECLAHLHEKEKAKKAKEKDEKKSAKASE</sequence>
<dbReference type="InterPro" id="IPR000210">
    <property type="entry name" value="BTB/POZ_dom"/>
</dbReference>
<dbReference type="EMBL" id="LSRX01000146">
    <property type="protein sequence ID" value="OLQ07131.1"/>
    <property type="molecule type" value="Genomic_DNA"/>
</dbReference>
<evidence type="ECO:0000313" key="2">
    <source>
        <dbReference type="EMBL" id="OLQ07131.1"/>
    </source>
</evidence>
<comment type="caution">
    <text evidence="2">The sequence shown here is derived from an EMBL/GenBank/DDBJ whole genome shotgun (WGS) entry which is preliminary data.</text>
</comment>
<proteinExistence type="predicted"/>
<organism evidence="2 3">
    <name type="scientific">Symbiodinium microadriaticum</name>
    <name type="common">Dinoflagellate</name>
    <name type="synonym">Zooxanthella microadriatica</name>
    <dbReference type="NCBI Taxonomy" id="2951"/>
    <lineage>
        <taxon>Eukaryota</taxon>
        <taxon>Sar</taxon>
        <taxon>Alveolata</taxon>
        <taxon>Dinophyceae</taxon>
        <taxon>Suessiales</taxon>
        <taxon>Symbiodiniaceae</taxon>
        <taxon>Symbiodinium</taxon>
    </lineage>
</organism>
<gene>
    <name evidence="2" type="ORF">AK812_SmicGene9485</name>
</gene>
<accession>A0A1Q9EIC3</accession>
<protein>
    <recommendedName>
        <fullName evidence="1">BTB domain-containing protein</fullName>
    </recommendedName>
</protein>
<dbReference type="Gene3D" id="3.30.710.10">
    <property type="entry name" value="Potassium Channel Kv1.1, Chain A"/>
    <property type="match status" value="1"/>
</dbReference>
<dbReference type="AlphaFoldDB" id="A0A1Q9EIC3"/>
<dbReference type="SUPFAM" id="SSF54695">
    <property type="entry name" value="POZ domain"/>
    <property type="match status" value="1"/>
</dbReference>
<evidence type="ECO:0000259" key="1">
    <source>
        <dbReference type="Pfam" id="PF00651"/>
    </source>
</evidence>